<dbReference type="EMBL" id="AP027452">
    <property type="protein sequence ID" value="BDY32293.1"/>
    <property type="molecule type" value="Genomic_DNA"/>
</dbReference>
<dbReference type="AlphaFoldDB" id="A0AAI8XRT6"/>
<feature type="domain" description="Sigma 54 modulation/S30EA ribosomal protein C-terminal" evidence="1">
    <location>
        <begin position="145"/>
        <end position="187"/>
    </location>
</feature>
<accession>A0AAI8XRT6</accession>
<dbReference type="Gene3D" id="3.30.505.50">
    <property type="entry name" value="Sigma 54 modulation/S30EA ribosomal protein, C-terminal domain"/>
    <property type="match status" value="2"/>
</dbReference>
<dbReference type="Pfam" id="PF16321">
    <property type="entry name" value="Ribosom_S30AE_C"/>
    <property type="match status" value="2"/>
</dbReference>
<gene>
    <name evidence="2" type="ORF">hbim_06256</name>
</gene>
<dbReference type="InterPro" id="IPR032528">
    <property type="entry name" value="Ribosom_S30AE_C"/>
</dbReference>
<dbReference type="PANTHER" id="PTHR33231">
    <property type="entry name" value="30S RIBOSOMAL PROTEIN"/>
    <property type="match status" value="1"/>
</dbReference>
<evidence type="ECO:0000313" key="2">
    <source>
        <dbReference type="EMBL" id="BDY32293.1"/>
    </source>
</evidence>
<dbReference type="InterPro" id="IPR050574">
    <property type="entry name" value="HPF/YfiA_ribosome-assoc"/>
</dbReference>
<dbReference type="PANTHER" id="PTHR33231:SF1">
    <property type="entry name" value="30S RIBOSOMAL PROTEIN"/>
    <property type="match status" value="1"/>
</dbReference>
<evidence type="ECO:0000259" key="1">
    <source>
        <dbReference type="Pfam" id="PF16321"/>
    </source>
</evidence>
<organism evidence="2 3">
    <name type="scientific">Mycolicibacterium mageritense</name>
    <name type="common">Mycobacterium mageritense</name>
    <dbReference type="NCBI Taxonomy" id="53462"/>
    <lineage>
        <taxon>Bacteria</taxon>
        <taxon>Bacillati</taxon>
        <taxon>Actinomycetota</taxon>
        <taxon>Actinomycetes</taxon>
        <taxon>Mycobacteriales</taxon>
        <taxon>Mycobacteriaceae</taxon>
        <taxon>Mycolicibacterium</taxon>
    </lineage>
</organism>
<dbReference type="GO" id="GO:0045900">
    <property type="term" value="P:negative regulation of translational elongation"/>
    <property type="evidence" value="ECO:0007669"/>
    <property type="project" value="TreeGrafter"/>
</dbReference>
<dbReference type="GO" id="GO:0022627">
    <property type="term" value="C:cytosolic small ribosomal subunit"/>
    <property type="evidence" value="ECO:0007669"/>
    <property type="project" value="TreeGrafter"/>
</dbReference>
<feature type="domain" description="Sigma 54 modulation/S30EA ribosomal protein C-terminal" evidence="1">
    <location>
        <begin position="66"/>
        <end position="120"/>
    </location>
</feature>
<name>A0AAI8XRT6_MYCME</name>
<reference evidence="2" key="1">
    <citation type="submission" date="2023-03" db="EMBL/GenBank/DDBJ databases">
        <title>Draft genome sequence of a Mycolicibacterium mageritense strain H4_3_1 isolated from a hybrid biological-inorganic system reactor.</title>
        <authorList>
            <person name="Feng X."/>
            <person name="Kazama D."/>
            <person name="Sato K."/>
            <person name="Kobayashi H."/>
        </authorList>
    </citation>
    <scope>NUCLEOTIDE SEQUENCE</scope>
    <source>
        <strain evidence="2">H4_3_1</strain>
    </source>
</reference>
<evidence type="ECO:0000313" key="3">
    <source>
        <dbReference type="Proteomes" id="UP001241092"/>
    </source>
</evidence>
<proteinExistence type="predicted"/>
<dbReference type="Proteomes" id="UP001241092">
    <property type="component" value="Chromosome"/>
</dbReference>
<dbReference type="GO" id="GO:0043024">
    <property type="term" value="F:ribosomal small subunit binding"/>
    <property type="evidence" value="ECO:0007669"/>
    <property type="project" value="TreeGrafter"/>
</dbReference>
<dbReference type="InterPro" id="IPR038416">
    <property type="entry name" value="Ribosom_S30AE_C_sf"/>
</dbReference>
<protein>
    <submittedName>
        <fullName evidence="2">Dormancy associated translation inhibitor</fullName>
    </submittedName>
</protein>
<sequence length="218" mass="24264">MIAQANLVVDGRSVRVQVEGLTVREAVDRLESRLRRRLEHVAAQWEWQHEPKQIRHRRFLSRPVAETRVIRRKSFSAAPCTVDDAVAEMNLLDYDFHLFTEVGTGIVGVIYRNSPAGYRLALVAPYPADMLAPFVAPVSLSAQPIPCLTLEAAVRRLDLLGLPFLFFIEAAEGRACVLYRRYDGHFGMITPAAIGRSPNADEFAMSAASAALGHSHRD</sequence>